<dbReference type="RefSeq" id="WP_188381578.1">
    <property type="nucleotide sequence ID" value="NZ_BMDI01000002.1"/>
</dbReference>
<dbReference type="Proteomes" id="UP000642180">
    <property type="component" value="Unassembled WGS sequence"/>
</dbReference>
<dbReference type="Pfam" id="PF13456">
    <property type="entry name" value="RVT_3"/>
    <property type="match status" value="1"/>
</dbReference>
<dbReference type="InterPro" id="IPR036397">
    <property type="entry name" value="RNaseH_sf"/>
</dbReference>
<dbReference type="AlphaFoldDB" id="A0A8J3AR66"/>
<dbReference type="EMBL" id="BMDI01000002">
    <property type="protein sequence ID" value="GGI20426.1"/>
    <property type="molecule type" value="Genomic_DNA"/>
</dbReference>
<gene>
    <name evidence="2" type="ORF">GCM10008066_23970</name>
</gene>
<dbReference type="PROSITE" id="PS50879">
    <property type="entry name" value="RNASE_H_1"/>
    <property type="match status" value="1"/>
</dbReference>
<protein>
    <recommendedName>
        <fullName evidence="1">RNase H type-1 domain-containing protein</fullName>
    </recommendedName>
</protein>
<keyword evidence="3" id="KW-1185">Reference proteome</keyword>
<dbReference type="GO" id="GO:0003676">
    <property type="term" value="F:nucleic acid binding"/>
    <property type="evidence" value="ECO:0007669"/>
    <property type="project" value="InterPro"/>
</dbReference>
<evidence type="ECO:0000313" key="2">
    <source>
        <dbReference type="EMBL" id="GGI20426.1"/>
    </source>
</evidence>
<proteinExistence type="predicted"/>
<feature type="domain" description="RNase H type-1" evidence="1">
    <location>
        <begin position="85"/>
        <end position="219"/>
    </location>
</feature>
<reference evidence="3" key="1">
    <citation type="journal article" date="2019" name="Int. J. Syst. Evol. Microbiol.">
        <title>The Global Catalogue of Microorganisms (GCM) 10K type strain sequencing project: providing services to taxonomists for standard genome sequencing and annotation.</title>
        <authorList>
            <consortium name="The Broad Institute Genomics Platform"/>
            <consortium name="The Broad Institute Genome Sequencing Center for Infectious Disease"/>
            <person name="Wu L."/>
            <person name="Ma J."/>
        </authorList>
    </citation>
    <scope>NUCLEOTIDE SEQUENCE [LARGE SCALE GENOMIC DNA]</scope>
    <source>
        <strain evidence="3">CCM 2767</strain>
    </source>
</reference>
<dbReference type="Gene3D" id="3.30.420.10">
    <property type="entry name" value="Ribonuclease H-like superfamily/Ribonuclease H"/>
    <property type="match status" value="1"/>
</dbReference>
<sequence>MSSLPELRALAYKKEQAAARRLQRLGSQTEEQALITVLQQSAAPHTLESLLTTRRAAQTQQDHKRFMRRQHAIEQKQKRQQHIYPTDAWVGWFDGSASPNPGRMHIGAVLQAPDQRLFEISADAGQGDSSMAEYLALHALLKAAIEHKVSRLLIHGDSRVVIDDVLGSHGKRAMALARFRMQAQALMTQLQDVKLIWIPRHRNRHADALSQGRAISGIEQ</sequence>
<accession>A0A8J3AR66</accession>
<dbReference type="InterPro" id="IPR012337">
    <property type="entry name" value="RNaseH-like_sf"/>
</dbReference>
<evidence type="ECO:0000259" key="1">
    <source>
        <dbReference type="PROSITE" id="PS50879"/>
    </source>
</evidence>
<dbReference type="SUPFAM" id="SSF53098">
    <property type="entry name" value="Ribonuclease H-like"/>
    <property type="match status" value="1"/>
</dbReference>
<dbReference type="GO" id="GO:0004523">
    <property type="term" value="F:RNA-DNA hybrid ribonuclease activity"/>
    <property type="evidence" value="ECO:0007669"/>
    <property type="project" value="InterPro"/>
</dbReference>
<dbReference type="InterPro" id="IPR002156">
    <property type="entry name" value="RNaseH_domain"/>
</dbReference>
<evidence type="ECO:0000313" key="3">
    <source>
        <dbReference type="Proteomes" id="UP000642180"/>
    </source>
</evidence>
<comment type="caution">
    <text evidence="2">The sequence shown here is derived from an EMBL/GenBank/DDBJ whole genome shotgun (WGS) entry which is preliminary data.</text>
</comment>
<dbReference type="PANTHER" id="PTHR48475:SF1">
    <property type="entry name" value="RNASE H TYPE-1 DOMAIN-CONTAINING PROTEIN"/>
    <property type="match status" value="1"/>
</dbReference>
<name>A0A8J3AR66_9BURK</name>
<dbReference type="PANTHER" id="PTHR48475">
    <property type="entry name" value="RIBONUCLEASE H"/>
    <property type="match status" value="1"/>
</dbReference>
<organism evidence="2 3">
    <name type="scientific">Oxalicibacterium faecigallinarum</name>
    <dbReference type="NCBI Taxonomy" id="573741"/>
    <lineage>
        <taxon>Bacteria</taxon>
        <taxon>Pseudomonadati</taxon>
        <taxon>Pseudomonadota</taxon>
        <taxon>Betaproteobacteria</taxon>
        <taxon>Burkholderiales</taxon>
        <taxon>Oxalobacteraceae</taxon>
        <taxon>Oxalicibacterium</taxon>
    </lineage>
</organism>
<dbReference type="CDD" id="cd09279">
    <property type="entry name" value="RNase_HI_like"/>
    <property type="match status" value="1"/>
</dbReference>